<dbReference type="Pfam" id="PF17876">
    <property type="entry name" value="CSD2"/>
    <property type="match status" value="1"/>
</dbReference>
<keyword evidence="4 8" id="KW-0540">Nuclease</keyword>
<dbReference type="SMART" id="SM00357">
    <property type="entry name" value="CSP"/>
    <property type="match status" value="2"/>
</dbReference>
<dbReference type="SUPFAM" id="SSF50249">
    <property type="entry name" value="Nucleic acid-binding proteins"/>
    <property type="match status" value="3"/>
</dbReference>
<comment type="catalytic activity">
    <reaction evidence="1 8">
        <text>Exonucleolytic cleavage in the 3'- to 5'-direction to yield nucleoside 5'-phosphates.</text>
        <dbReference type="EC" id="3.1.13.1"/>
    </reaction>
</comment>
<protein>
    <recommendedName>
        <fullName evidence="8">Ribonuclease R</fullName>
        <shortName evidence="8">RNase R</shortName>
        <ecNumber evidence="8">3.1.13.1</ecNumber>
    </recommendedName>
</protein>
<feature type="domain" description="S1 motif" evidence="9">
    <location>
        <begin position="614"/>
        <end position="693"/>
    </location>
</feature>
<accession>A0ABS4KH06</accession>
<keyword evidence="3 8" id="KW-0963">Cytoplasm</keyword>
<evidence type="ECO:0000259" key="9">
    <source>
        <dbReference type="PROSITE" id="PS50126"/>
    </source>
</evidence>
<sequence>MIKEKILDVLKNSEPMSKEQIAKLFEIKNKEKKSFYKLIEELQEEGEIFLDKQSSKYFVIDGENFVTGKIQGNERGFGFLLQEDGDIFISADHMNSAMNGDTVVGKLLDKSSGNSDEGEVIAIIERKNEKIVGTLQDQRNFGFVVPDESKIAYDIFIPKKFMKNAKNGQKVLVKIDKWPKKDKKPEGQILEILGFPGEKGVEILSVAATYNLPMSFTKKTISEAKKIPQEVTKKMLEHRADLRDLKTFTIDGADSKDFDDAVSIEILENGNFYLGVHIADVSHYVKEKDELDKEAYKRGNSVYLVDKVIPMLPKELSNGICSLNEGVDRLTLSVFMEVNKNGSVVNNSIVESVINSHRRLIYDNVSDFIENKAKDKSIEGLEEELTNMAELAEILSKKRQARGSIDFDFPEAKIIVDESGHPVNILKEERRVANRLIEEFMILCNEVVSEQHFWMEVPFLYRIHEEPEEERINSLNKTIRHLGYKLNTQNMNSRDVQSLIDEVKGKEEELFVSTLVLRSLRKAKYSAEQDIHFGLASKYYSHFTSPIRRYADLTIHRIIKDIIHSKLNDRKVDYLESELPNIADHVSKTEKLAQEAERTVESIKMAEYMKDRIGEEYEGIISSITSFGIFVQLENTIEGLIGYNSMDDYFEFNEDEYTAVGRDTNKIYHMGDRVNIRVVNTNVTKGTIDFEFVGD</sequence>
<evidence type="ECO:0000313" key="10">
    <source>
        <dbReference type="EMBL" id="MBP2025894.1"/>
    </source>
</evidence>
<organism evidence="10 11">
    <name type="scientific">Peptoniphilus stercorisuis</name>
    <dbReference type="NCBI Taxonomy" id="1436965"/>
    <lineage>
        <taxon>Bacteria</taxon>
        <taxon>Bacillati</taxon>
        <taxon>Bacillota</taxon>
        <taxon>Tissierellia</taxon>
        <taxon>Tissierellales</taxon>
        <taxon>Peptoniphilaceae</taxon>
        <taxon>Peptoniphilus</taxon>
    </lineage>
</organism>
<gene>
    <name evidence="8" type="primary">rnr</name>
    <name evidence="10" type="ORF">J2Z71_001443</name>
</gene>
<dbReference type="InterPro" id="IPR011129">
    <property type="entry name" value="CSD"/>
</dbReference>
<dbReference type="SMART" id="SM00955">
    <property type="entry name" value="RNB"/>
    <property type="match status" value="1"/>
</dbReference>
<dbReference type="NCBIfam" id="TIGR02063">
    <property type="entry name" value="RNase_R"/>
    <property type="match status" value="1"/>
</dbReference>
<comment type="subcellular location">
    <subcellularLocation>
        <location evidence="2 8">Cytoplasm</location>
    </subcellularLocation>
</comment>
<comment type="caution">
    <text evidence="10">The sequence shown here is derived from an EMBL/GenBank/DDBJ whole genome shotgun (WGS) entry which is preliminary data.</text>
</comment>
<dbReference type="GO" id="GO:0016787">
    <property type="term" value="F:hydrolase activity"/>
    <property type="evidence" value="ECO:0007669"/>
    <property type="project" value="UniProtKB-KW"/>
</dbReference>
<evidence type="ECO:0000256" key="5">
    <source>
        <dbReference type="ARBA" id="ARBA00022801"/>
    </source>
</evidence>
<reference evidence="10 11" key="1">
    <citation type="submission" date="2021-03" db="EMBL/GenBank/DDBJ databases">
        <title>Genomic Encyclopedia of Type Strains, Phase IV (KMG-IV): sequencing the most valuable type-strain genomes for metagenomic binning, comparative biology and taxonomic classification.</title>
        <authorList>
            <person name="Goeker M."/>
        </authorList>
    </citation>
    <scope>NUCLEOTIDE SEQUENCE [LARGE SCALE GENOMIC DNA]</scope>
    <source>
        <strain evidence="10 11">DSM 27563</strain>
    </source>
</reference>
<dbReference type="InterPro" id="IPR011805">
    <property type="entry name" value="RNase_R"/>
</dbReference>
<dbReference type="EC" id="3.1.13.1" evidence="8"/>
<dbReference type="InterPro" id="IPR040476">
    <property type="entry name" value="CSD2"/>
</dbReference>
<dbReference type="PANTHER" id="PTHR23355:SF9">
    <property type="entry name" value="DIS3-LIKE EXONUCLEASE 2"/>
    <property type="match status" value="1"/>
</dbReference>
<comment type="function">
    <text evidence="8">3'-5' exoribonuclease that releases 5'-nucleoside monophosphates and is involved in maturation of structured RNAs.</text>
</comment>
<dbReference type="NCBIfam" id="TIGR00358">
    <property type="entry name" value="3_prime_RNase"/>
    <property type="match status" value="1"/>
</dbReference>
<keyword evidence="6 8" id="KW-0269">Exonuclease</keyword>
<dbReference type="InterPro" id="IPR013223">
    <property type="entry name" value="RNase_B_OB_dom"/>
</dbReference>
<evidence type="ECO:0000256" key="2">
    <source>
        <dbReference type="ARBA" id="ARBA00004496"/>
    </source>
</evidence>
<comment type="similarity">
    <text evidence="8">Belongs to the RNR ribonuclease family. RNase R subfamily.</text>
</comment>
<dbReference type="InterPro" id="IPR001900">
    <property type="entry name" value="RNase_II/R"/>
</dbReference>
<dbReference type="SMART" id="SM00316">
    <property type="entry name" value="S1"/>
    <property type="match status" value="1"/>
</dbReference>
<dbReference type="CDD" id="cd04471">
    <property type="entry name" value="S1_RNase_R"/>
    <property type="match status" value="1"/>
</dbReference>
<dbReference type="Gene3D" id="2.40.50.140">
    <property type="entry name" value="Nucleic acid-binding proteins"/>
    <property type="match status" value="3"/>
</dbReference>
<dbReference type="PROSITE" id="PS01175">
    <property type="entry name" value="RIBONUCLEASE_II"/>
    <property type="match status" value="1"/>
</dbReference>
<dbReference type="PANTHER" id="PTHR23355">
    <property type="entry name" value="RIBONUCLEASE"/>
    <property type="match status" value="1"/>
</dbReference>
<dbReference type="Pfam" id="PF08206">
    <property type="entry name" value="OB_RNB"/>
    <property type="match status" value="1"/>
</dbReference>
<evidence type="ECO:0000256" key="3">
    <source>
        <dbReference type="ARBA" id="ARBA00022490"/>
    </source>
</evidence>
<dbReference type="InterPro" id="IPR004476">
    <property type="entry name" value="RNase_II/RNase_R"/>
</dbReference>
<keyword evidence="7 8" id="KW-0694">RNA-binding</keyword>
<dbReference type="Pfam" id="PF00773">
    <property type="entry name" value="RNB"/>
    <property type="match status" value="1"/>
</dbReference>
<dbReference type="InterPro" id="IPR003029">
    <property type="entry name" value="S1_domain"/>
</dbReference>
<dbReference type="InterPro" id="IPR050180">
    <property type="entry name" value="RNR_Ribonuclease"/>
</dbReference>
<dbReference type="Proteomes" id="UP001519306">
    <property type="component" value="Unassembled WGS sequence"/>
</dbReference>
<dbReference type="EMBL" id="JAGGLJ010000014">
    <property type="protein sequence ID" value="MBP2025894.1"/>
    <property type="molecule type" value="Genomic_DNA"/>
</dbReference>
<dbReference type="InterPro" id="IPR022966">
    <property type="entry name" value="RNase_II/R_CS"/>
</dbReference>
<evidence type="ECO:0000256" key="8">
    <source>
        <dbReference type="HAMAP-Rule" id="MF_01895"/>
    </source>
</evidence>
<evidence type="ECO:0000313" key="11">
    <source>
        <dbReference type="Proteomes" id="UP001519306"/>
    </source>
</evidence>
<dbReference type="InterPro" id="IPR012340">
    <property type="entry name" value="NA-bd_OB-fold"/>
</dbReference>
<dbReference type="PROSITE" id="PS50126">
    <property type="entry name" value="S1"/>
    <property type="match status" value="1"/>
</dbReference>
<evidence type="ECO:0000256" key="6">
    <source>
        <dbReference type="ARBA" id="ARBA00022839"/>
    </source>
</evidence>
<proteinExistence type="inferred from homology"/>
<dbReference type="RefSeq" id="WP_210061575.1">
    <property type="nucleotide sequence ID" value="NZ_JAGGLJ010000014.1"/>
</dbReference>
<dbReference type="Pfam" id="PF00575">
    <property type="entry name" value="S1"/>
    <property type="match status" value="1"/>
</dbReference>
<name>A0ABS4KH06_9FIRM</name>
<evidence type="ECO:0000256" key="7">
    <source>
        <dbReference type="ARBA" id="ARBA00022884"/>
    </source>
</evidence>
<dbReference type="HAMAP" id="MF_01895">
    <property type="entry name" value="RNase_R"/>
    <property type="match status" value="1"/>
</dbReference>
<evidence type="ECO:0000256" key="1">
    <source>
        <dbReference type="ARBA" id="ARBA00001849"/>
    </source>
</evidence>
<keyword evidence="11" id="KW-1185">Reference proteome</keyword>
<evidence type="ECO:0000256" key="4">
    <source>
        <dbReference type="ARBA" id="ARBA00022722"/>
    </source>
</evidence>
<keyword evidence="5 8" id="KW-0378">Hydrolase</keyword>